<dbReference type="Proteomes" id="UP000287166">
    <property type="component" value="Unassembled WGS sequence"/>
</dbReference>
<comment type="caution">
    <text evidence="1">The sequence shown here is derived from an EMBL/GenBank/DDBJ whole genome shotgun (WGS) entry which is preliminary data.</text>
</comment>
<dbReference type="GeneID" id="38781291"/>
<organism evidence="1 2">
    <name type="scientific">Sparassis crispa</name>
    <dbReference type="NCBI Taxonomy" id="139825"/>
    <lineage>
        <taxon>Eukaryota</taxon>
        <taxon>Fungi</taxon>
        <taxon>Dikarya</taxon>
        <taxon>Basidiomycota</taxon>
        <taxon>Agaricomycotina</taxon>
        <taxon>Agaricomycetes</taxon>
        <taxon>Polyporales</taxon>
        <taxon>Sparassidaceae</taxon>
        <taxon>Sparassis</taxon>
    </lineage>
</organism>
<protein>
    <submittedName>
        <fullName evidence="1">Uncharacterized protein</fullName>
    </submittedName>
</protein>
<dbReference type="RefSeq" id="XP_027615287.1">
    <property type="nucleotide sequence ID" value="XM_027759486.1"/>
</dbReference>
<keyword evidence="2" id="KW-1185">Reference proteome</keyword>
<name>A0A401GRM3_9APHY</name>
<gene>
    <name evidence="1" type="ORF">SCP_0603530</name>
</gene>
<dbReference type="AlphaFoldDB" id="A0A401GRM3"/>
<sequence>MPATSLDDSKCISWKPGELSILDEKHAEYQVFKLGSVQRKELLDVMAEALQKASPRLQNMQLLTVRKKVLHFFKNDRVRKIQGDGRVPPNTRMLFSMCIRHDGASALWVNSEERWKASLFKKLPAEEQKEWAEKADVLRKEEENMSLDEAIAVNQETLFVTVAMGLKALIGR</sequence>
<proteinExistence type="predicted"/>
<dbReference type="InParanoid" id="A0A401GRM3"/>
<evidence type="ECO:0000313" key="2">
    <source>
        <dbReference type="Proteomes" id="UP000287166"/>
    </source>
</evidence>
<evidence type="ECO:0000313" key="1">
    <source>
        <dbReference type="EMBL" id="GBE84374.1"/>
    </source>
</evidence>
<dbReference type="EMBL" id="BFAD01000006">
    <property type="protein sequence ID" value="GBE84374.1"/>
    <property type="molecule type" value="Genomic_DNA"/>
</dbReference>
<accession>A0A401GRM3</accession>
<reference evidence="1 2" key="1">
    <citation type="journal article" date="2018" name="Sci. Rep.">
        <title>Genome sequence of the cauliflower mushroom Sparassis crispa (Hanabiratake) and its association with beneficial usage.</title>
        <authorList>
            <person name="Kiyama R."/>
            <person name="Furutani Y."/>
            <person name="Kawaguchi K."/>
            <person name="Nakanishi T."/>
        </authorList>
    </citation>
    <scope>NUCLEOTIDE SEQUENCE [LARGE SCALE GENOMIC DNA]</scope>
</reference>